<dbReference type="InterPro" id="IPR036291">
    <property type="entry name" value="NAD(P)-bd_dom_sf"/>
</dbReference>
<organism evidence="4 5">
    <name type="scientific">Paraburkholderia dipogonis</name>
    <dbReference type="NCBI Taxonomy" id="1211383"/>
    <lineage>
        <taxon>Bacteria</taxon>
        <taxon>Pseudomonadati</taxon>
        <taxon>Pseudomonadota</taxon>
        <taxon>Betaproteobacteria</taxon>
        <taxon>Burkholderiales</taxon>
        <taxon>Burkholderiaceae</taxon>
        <taxon>Paraburkholderia</taxon>
    </lineage>
</organism>
<evidence type="ECO:0000256" key="1">
    <source>
        <dbReference type="ARBA" id="ARBA00006484"/>
    </source>
</evidence>
<evidence type="ECO:0000256" key="3">
    <source>
        <dbReference type="RuleBase" id="RU000363"/>
    </source>
</evidence>
<dbReference type="Proteomes" id="UP000297385">
    <property type="component" value="Unassembled WGS sequence"/>
</dbReference>
<dbReference type="PANTHER" id="PTHR43669:SF3">
    <property type="entry name" value="ALCOHOL DEHYDROGENASE, PUTATIVE (AFU_ORTHOLOGUE AFUA_3G03445)-RELATED"/>
    <property type="match status" value="1"/>
</dbReference>
<gene>
    <name evidence="4" type="ORF">E2553_41250</name>
</gene>
<dbReference type="PANTHER" id="PTHR43669">
    <property type="entry name" value="5-KETO-D-GLUCONATE 5-REDUCTASE"/>
    <property type="match status" value="1"/>
</dbReference>
<dbReference type="Gene3D" id="3.40.50.720">
    <property type="entry name" value="NAD(P)-binding Rossmann-like Domain"/>
    <property type="match status" value="1"/>
</dbReference>
<keyword evidence="2" id="KW-0560">Oxidoreductase</keyword>
<comment type="caution">
    <text evidence="4">The sequence shown here is derived from an EMBL/GenBank/DDBJ whole genome shotgun (WGS) entry which is preliminary data.</text>
</comment>
<dbReference type="Pfam" id="PF00106">
    <property type="entry name" value="adh_short"/>
    <property type="match status" value="1"/>
</dbReference>
<evidence type="ECO:0000313" key="4">
    <source>
        <dbReference type="EMBL" id="TFE37812.1"/>
    </source>
</evidence>
<comment type="similarity">
    <text evidence="1 3">Belongs to the short-chain dehydrogenases/reductases (SDR) family.</text>
</comment>
<evidence type="ECO:0000256" key="2">
    <source>
        <dbReference type="ARBA" id="ARBA00023002"/>
    </source>
</evidence>
<protein>
    <submittedName>
        <fullName evidence="4">SDR family oxidoreductase</fullName>
    </submittedName>
</protein>
<dbReference type="PRINTS" id="PR00080">
    <property type="entry name" value="SDRFAMILY"/>
</dbReference>
<dbReference type="EMBL" id="SNVI01000005">
    <property type="protein sequence ID" value="TFE37812.1"/>
    <property type="molecule type" value="Genomic_DNA"/>
</dbReference>
<dbReference type="PRINTS" id="PR00081">
    <property type="entry name" value="GDHRDH"/>
</dbReference>
<proteinExistence type="inferred from homology"/>
<dbReference type="AlphaFoldDB" id="A0A4Y8MK45"/>
<dbReference type="InterPro" id="IPR002347">
    <property type="entry name" value="SDR_fam"/>
</dbReference>
<accession>A0A4Y8MK45</accession>
<reference evidence="4 5" key="1">
    <citation type="submission" date="2019-03" db="EMBL/GenBank/DDBJ databases">
        <title>Complete Genome Sequence of Paraburkholderia dipogonis ICMP 19430T, a Nitrogen-fixing Symbiont of the South African Invasive Legume Dipogon lignosus in New Zealand.</title>
        <authorList>
            <person name="De Meyer S.E."/>
        </authorList>
    </citation>
    <scope>NUCLEOTIDE SEQUENCE [LARGE SCALE GENOMIC DNA]</scope>
    <source>
        <strain evidence="4 5">ICMP 19430</strain>
    </source>
</reference>
<dbReference type="CDD" id="cd05233">
    <property type="entry name" value="SDR_c"/>
    <property type="match status" value="1"/>
</dbReference>
<name>A0A4Y8MK45_9BURK</name>
<dbReference type="RefSeq" id="WP_134466329.1">
    <property type="nucleotide sequence ID" value="NZ_JBHMFL010000148.1"/>
</dbReference>
<sequence length="286" mass="31336">MCVQSKDTTRFLRGKTVLITGAAQGIGLALTRHLNAAGANLVLVDIAKSALGEVTEEMRSQGGHVLAKHMDVANRDCVMDLAEEVEAHFPSVDVLVNNAAIGPERNNPAYLREKPKFWTTPDELWLSMLRINVFGPQLLSRVFVSQMFERGWGRIVNVTTSLDTMYRQGIGAYGPCKAALEAASRIMYQDLEGTGVTVNVLVPGGPVKTQMVPMDCGLNPSDLIQPEQMSSPLLWLCNNASDGYSGMRIVAREWDESLPLQRRLEQASAPIAWPQLGAQSRFPEGK</sequence>
<dbReference type="GeneID" id="97310753"/>
<dbReference type="GO" id="GO:0016491">
    <property type="term" value="F:oxidoreductase activity"/>
    <property type="evidence" value="ECO:0007669"/>
    <property type="project" value="UniProtKB-KW"/>
</dbReference>
<dbReference type="SUPFAM" id="SSF51735">
    <property type="entry name" value="NAD(P)-binding Rossmann-fold domains"/>
    <property type="match status" value="1"/>
</dbReference>
<evidence type="ECO:0000313" key="5">
    <source>
        <dbReference type="Proteomes" id="UP000297385"/>
    </source>
</evidence>